<dbReference type="OrthoDB" id="9804822at2"/>
<comment type="subcellular location">
    <subcellularLocation>
        <location evidence="1">Cell membrane</location>
        <topology evidence="1">Multi-pass membrane protein</topology>
    </subcellularLocation>
</comment>
<dbReference type="RefSeq" id="WP_134192046.1">
    <property type="nucleotide sequence ID" value="NZ_JBHLUW010000003.1"/>
</dbReference>
<dbReference type="AlphaFoldDB" id="A0A4R8LSY8"/>
<evidence type="ECO:0000256" key="2">
    <source>
        <dbReference type="ARBA" id="ARBA00022475"/>
    </source>
</evidence>
<dbReference type="EMBL" id="SORE01000008">
    <property type="protein sequence ID" value="TDY50790.1"/>
    <property type="molecule type" value="Genomic_DNA"/>
</dbReference>
<evidence type="ECO:0000256" key="5">
    <source>
        <dbReference type="ARBA" id="ARBA00023136"/>
    </source>
</evidence>
<evidence type="ECO:0000256" key="4">
    <source>
        <dbReference type="ARBA" id="ARBA00022989"/>
    </source>
</evidence>
<evidence type="ECO:0000256" key="6">
    <source>
        <dbReference type="SAM" id="Phobius"/>
    </source>
</evidence>
<dbReference type="Pfam" id="PF01810">
    <property type="entry name" value="LysE"/>
    <property type="match status" value="1"/>
</dbReference>
<dbReference type="InterPro" id="IPR001123">
    <property type="entry name" value="LeuE-type"/>
</dbReference>
<feature type="transmembrane region" description="Helical" evidence="6">
    <location>
        <begin position="129"/>
        <end position="146"/>
    </location>
</feature>
<evidence type="ECO:0000313" key="7">
    <source>
        <dbReference type="EMBL" id="TDY50790.1"/>
    </source>
</evidence>
<evidence type="ECO:0000256" key="3">
    <source>
        <dbReference type="ARBA" id="ARBA00022692"/>
    </source>
</evidence>
<keyword evidence="8" id="KW-1185">Reference proteome</keyword>
<keyword evidence="2" id="KW-1003">Cell membrane</keyword>
<dbReference type="GO" id="GO:0005886">
    <property type="term" value="C:plasma membrane"/>
    <property type="evidence" value="ECO:0007669"/>
    <property type="project" value="UniProtKB-SubCell"/>
</dbReference>
<organism evidence="7 8">
    <name type="scientific">Paraburkholderia rhizosphaerae</name>
    <dbReference type="NCBI Taxonomy" id="480658"/>
    <lineage>
        <taxon>Bacteria</taxon>
        <taxon>Pseudomonadati</taxon>
        <taxon>Pseudomonadota</taxon>
        <taxon>Betaproteobacteria</taxon>
        <taxon>Burkholderiales</taxon>
        <taxon>Burkholderiaceae</taxon>
        <taxon>Paraburkholderia</taxon>
    </lineage>
</organism>
<feature type="transmembrane region" description="Helical" evidence="6">
    <location>
        <begin position="79"/>
        <end position="98"/>
    </location>
</feature>
<evidence type="ECO:0000256" key="1">
    <source>
        <dbReference type="ARBA" id="ARBA00004651"/>
    </source>
</evidence>
<feature type="transmembrane region" description="Helical" evidence="6">
    <location>
        <begin position="189"/>
        <end position="210"/>
    </location>
</feature>
<name>A0A4R8LSY8_9BURK</name>
<keyword evidence="4 6" id="KW-1133">Transmembrane helix</keyword>
<keyword evidence="5 6" id="KW-0472">Membrane</keyword>
<dbReference type="Proteomes" id="UP000295509">
    <property type="component" value="Unassembled WGS sequence"/>
</dbReference>
<dbReference type="GO" id="GO:0015171">
    <property type="term" value="F:amino acid transmembrane transporter activity"/>
    <property type="evidence" value="ECO:0007669"/>
    <property type="project" value="TreeGrafter"/>
</dbReference>
<dbReference type="PANTHER" id="PTHR30086">
    <property type="entry name" value="ARGININE EXPORTER PROTEIN ARGO"/>
    <property type="match status" value="1"/>
</dbReference>
<proteinExistence type="predicted"/>
<protein>
    <submittedName>
        <fullName evidence="7">Threonine/homoserine/homoserine lactone efflux protein</fullName>
    </submittedName>
</protein>
<sequence>MASLYTYNLVSLASIYFVTCASPGPDFVNVTSLSLNARRNGVFAAAGVALGCFIWSTTAAFGLGFLTSKLPNLVHSVKLFGAIYLVYLGASLILASFMSRERTTASAPTRPGSVLNGWVSLRRGLITDLTNPTLLVFFGSLFAATLPSSSPLWVRCASIFTITFIAGSWHLALALFFSSRSTRSVYERLRRPVDVILGALLVLLAIRLVMLA</sequence>
<keyword evidence="3 6" id="KW-0812">Transmembrane</keyword>
<reference evidence="7 8" key="1">
    <citation type="submission" date="2019-03" db="EMBL/GenBank/DDBJ databases">
        <title>Genomic Encyclopedia of Type Strains, Phase III (KMG-III): the genomes of soil and plant-associated and newly described type strains.</title>
        <authorList>
            <person name="Whitman W."/>
        </authorList>
    </citation>
    <scope>NUCLEOTIDE SEQUENCE [LARGE SCALE GENOMIC DNA]</scope>
    <source>
        <strain evidence="7 8">LMG 29544</strain>
    </source>
</reference>
<dbReference type="PANTHER" id="PTHR30086:SF21">
    <property type="entry name" value="TRANSPORT PROTEIN"/>
    <property type="match status" value="1"/>
</dbReference>
<comment type="caution">
    <text evidence="7">The sequence shown here is derived from an EMBL/GenBank/DDBJ whole genome shotgun (WGS) entry which is preliminary data.</text>
</comment>
<feature type="transmembrane region" description="Helical" evidence="6">
    <location>
        <begin position="152"/>
        <end position="177"/>
    </location>
</feature>
<gene>
    <name evidence="7" type="ORF">BX592_10825</name>
</gene>
<accession>A0A4R8LSY8</accession>
<evidence type="ECO:0000313" key="8">
    <source>
        <dbReference type="Proteomes" id="UP000295509"/>
    </source>
</evidence>
<feature type="transmembrane region" description="Helical" evidence="6">
    <location>
        <begin position="42"/>
        <end position="67"/>
    </location>
</feature>